<evidence type="ECO:0000259" key="2">
    <source>
        <dbReference type="Pfam" id="PF25583"/>
    </source>
</evidence>
<dbReference type="HOGENOM" id="CLU_041141_4_1_5"/>
<dbReference type="InterPro" id="IPR026881">
    <property type="entry name" value="WYL_dom"/>
</dbReference>
<dbReference type="EMBL" id="CP003742">
    <property type="protein sequence ID" value="AGI73857.1"/>
    <property type="molecule type" value="Genomic_DNA"/>
</dbReference>
<dbReference type="Pfam" id="PF25583">
    <property type="entry name" value="WCX"/>
    <property type="match status" value="1"/>
</dbReference>
<dbReference type="Pfam" id="PF13280">
    <property type="entry name" value="WYL"/>
    <property type="match status" value="1"/>
</dbReference>
<dbReference type="Proteomes" id="UP000004688">
    <property type="component" value="Chromosome"/>
</dbReference>
<dbReference type="STRING" id="391616.OA238_c39180"/>
<sequence length="373" mass="43536">MRGLVYIHGYPAVSIRPRLLIVNCLWGQSLTPSCYASDLRPFPMSFVKAEQLYRMAEMANARRRGISLRLIMEEFQVEERTARRMLRKFEDLFRGVETWDDNDRRRWWSLHDVPYIQHRVLREKELAALDLAIRRAGRDGAQDEAKALETARDRLVASYSRPLMHGAKKYSELLLLANGFASRPGPTRKVSEEYLNLLFISLRRPTMVEIFYQGARDPEPRKRLVEPHAVIVGTRHYLIARKVDGDREYRQFRFDLIFEMHATVQPFERDPGFDVERYSAQAFGSFFSDTEYGPVRWRFAPSAAAAARDFIFHPGQELTDLEDGSLLVEFTASGWLEMAWHLVKWGKAVEVLDPPELREMLERVRRGDVDIWP</sequence>
<reference evidence="3 4" key="1">
    <citation type="journal article" date="2013" name="PLoS ONE">
        <title>Poles Apart: Arctic and Antarctic Octadecabacter strains Share High Genome Plasticity and a New Type of Xanthorhodopsin.</title>
        <authorList>
            <person name="Vollmers J."/>
            <person name="Voget S."/>
            <person name="Dietrich S."/>
            <person name="Gollnow K."/>
            <person name="Smits M."/>
            <person name="Meyer K."/>
            <person name="Brinkhoff T."/>
            <person name="Simon M."/>
            <person name="Daniel R."/>
        </authorList>
    </citation>
    <scope>NUCLEOTIDE SEQUENCE [LARGE SCALE GENOMIC DNA]</scope>
    <source>
        <strain evidence="3 4">238</strain>
    </source>
</reference>
<evidence type="ECO:0000313" key="4">
    <source>
        <dbReference type="Proteomes" id="UP000004688"/>
    </source>
</evidence>
<dbReference type="InterPro" id="IPR051534">
    <property type="entry name" value="CBASS_pafABC_assoc_protein"/>
</dbReference>
<dbReference type="OrthoDB" id="7626446at2"/>
<dbReference type="InterPro" id="IPR057727">
    <property type="entry name" value="WCX_dom"/>
</dbReference>
<dbReference type="KEGG" id="oar:OA238_c39180"/>
<evidence type="ECO:0000259" key="1">
    <source>
        <dbReference type="Pfam" id="PF13280"/>
    </source>
</evidence>
<evidence type="ECO:0000313" key="3">
    <source>
        <dbReference type="EMBL" id="AGI73857.1"/>
    </source>
</evidence>
<dbReference type="eggNOG" id="COG2378">
    <property type="taxonomic scope" value="Bacteria"/>
</dbReference>
<name>M9RNU1_9RHOB</name>
<gene>
    <name evidence="3" type="ORF">OA238_c39180</name>
</gene>
<keyword evidence="4" id="KW-1185">Reference proteome</keyword>
<dbReference type="AlphaFoldDB" id="M9RNU1"/>
<proteinExistence type="predicted"/>
<dbReference type="PROSITE" id="PS52050">
    <property type="entry name" value="WYL"/>
    <property type="match status" value="1"/>
</dbReference>
<feature type="domain" description="WYL" evidence="1">
    <location>
        <begin position="194"/>
        <end position="259"/>
    </location>
</feature>
<feature type="domain" description="WCX" evidence="2">
    <location>
        <begin position="294"/>
        <end position="363"/>
    </location>
</feature>
<organism evidence="3 4">
    <name type="scientific">Octadecabacter arcticus 238</name>
    <dbReference type="NCBI Taxonomy" id="391616"/>
    <lineage>
        <taxon>Bacteria</taxon>
        <taxon>Pseudomonadati</taxon>
        <taxon>Pseudomonadota</taxon>
        <taxon>Alphaproteobacteria</taxon>
        <taxon>Rhodobacterales</taxon>
        <taxon>Roseobacteraceae</taxon>
        <taxon>Octadecabacter</taxon>
    </lineage>
</organism>
<dbReference type="PANTHER" id="PTHR34580">
    <property type="match status" value="1"/>
</dbReference>
<accession>M9RNU1</accession>
<dbReference type="PANTHER" id="PTHR34580:SF1">
    <property type="entry name" value="PROTEIN PAFC"/>
    <property type="match status" value="1"/>
</dbReference>
<protein>
    <submittedName>
        <fullName evidence="3">Uncharacterized protein</fullName>
    </submittedName>
</protein>